<dbReference type="PANTHER" id="PTHR11552">
    <property type="entry name" value="GLUCOSE-METHANOL-CHOLINE GMC OXIDOREDUCTASE"/>
    <property type="match status" value="1"/>
</dbReference>
<dbReference type="PROSITE" id="PS00623">
    <property type="entry name" value="GMC_OXRED_1"/>
    <property type="match status" value="1"/>
</dbReference>
<evidence type="ECO:0000313" key="8">
    <source>
        <dbReference type="EMBL" id="RJG03336.1"/>
    </source>
</evidence>
<dbReference type="InterPro" id="IPR036188">
    <property type="entry name" value="FAD/NAD-bd_sf"/>
</dbReference>
<feature type="domain" description="Glucose-methanol-choline oxidoreductase N-terminal" evidence="7">
    <location>
        <begin position="83"/>
        <end position="106"/>
    </location>
</feature>
<keyword evidence="9" id="KW-1185">Reference proteome</keyword>
<accession>A0A3A3GM17</accession>
<feature type="binding site" evidence="5">
    <location>
        <position position="219"/>
    </location>
    <ligand>
        <name>FAD</name>
        <dbReference type="ChEBI" id="CHEBI:57692"/>
    </ligand>
</feature>
<dbReference type="PIRSF" id="PIRSF000137">
    <property type="entry name" value="Alcohol_oxidase"/>
    <property type="match status" value="1"/>
</dbReference>
<evidence type="ECO:0000256" key="5">
    <source>
        <dbReference type="PIRSR" id="PIRSR000137-2"/>
    </source>
</evidence>
<comment type="similarity">
    <text evidence="2 6">Belongs to the GMC oxidoreductase family.</text>
</comment>
<sequence>MAEQWDYIIVGAGSSGCVMAERLSANPNKRVLLLEAGGPDTSPLIHMPKGIGKLASDPRHAWFYPVAQRRKPDLPSTESWLRGKGIGGSSSINGMIWIRGQLEDYDAWEHKGCTGWGRKEMTAAFQAIEDHELGAGEGRGVGGPVHISTGTYRYPLAEAMITAGQGIGLERKEDLNGAQEGIGYYAHNILKGRRQSAAVAFLKPARKRPNLMVKTGVLVDRIGFKENRAVSVETRIDGDAHSFIVKGEVILSAGVMASPAILQRSGVGPGALLSSLGIPVVADRQGVGNHLLEHLGFSMQYRLQGIAGNNREFYGLGVARNALRYALTRTGPLATGPYEVGAFVRSRAEVERPDMQLFGSAFTFQAKPNSDPNSPVQQGSVEREPGFTVYSQLLNLESQGSIAITGRDPRAALAIAPNWLSTAADEASAIAAVRYVRKLMVQPAIAKHLKHEKFPGATIDSDEQILDVFRRLSRCGIHAVGVCRMGGSEEDVCDPQLRVRGVTGVRVVDCSVMPGLISGNTNAPAMALAWHAASLIR</sequence>
<dbReference type="EMBL" id="QYUQ01000002">
    <property type="protein sequence ID" value="RJG03336.1"/>
    <property type="molecule type" value="Genomic_DNA"/>
</dbReference>
<protein>
    <submittedName>
        <fullName evidence="8">Glucose-methanol-choline oxidoreductase</fullName>
    </submittedName>
</protein>
<dbReference type="AlphaFoldDB" id="A0A3A3GM17"/>
<organism evidence="8 9">
    <name type="scientific">Noviherbaspirillum sedimenti</name>
    <dbReference type="NCBI Taxonomy" id="2320865"/>
    <lineage>
        <taxon>Bacteria</taxon>
        <taxon>Pseudomonadati</taxon>
        <taxon>Pseudomonadota</taxon>
        <taxon>Betaproteobacteria</taxon>
        <taxon>Burkholderiales</taxon>
        <taxon>Oxalobacteraceae</taxon>
        <taxon>Noviherbaspirillum</taxon>
    </lineage>
</organism>
<name>A0A3A3GM17_9BURK</name>
<reference evidence="9" key="1">
    <citation type="submission" date="2018-09" db="EMBL/GenBank/DDBJ databases">
        <authorList>
            <person name="Zhu H."/>
        </authorList>
    </citation>
    <scope>NUCLEOTIDE SEQUENCE [LARGE SCALE GENOMIC DNA]</scope>
    <source>
        <strain evidence="9">K1S02-23</strain>
    </source>
</reference>
<dbReference type="GO" id="GO:0050660">
    <property type="term" value="F:flavin adenine dinucleotide binding"/>
    <property type="evidence" value="ECO:0007669"/>
    <property type="project" value="InterPro"/>
</dbReference>
<dbReference type="Pfam" id="PF05199">
    <property type="entry name" value="GMC_oxred_C"/>
    <property type="match status" value="1"/>
</dbReference>
<proteinExistence type="inferred from homology"/>
<comment type="caution">
    <text evidence="8">The sequence shown here is derived from an EMBL/GenBank/DDBJ whole genome shotgun (WGS) entry which is preliminary data.</text>
</comment>
<evidence type="ECO:0000256" key="2">
    <source>
        <dbReference type="ARBA" id="ARBA00010790"/>
    </source>
</evidence>
<dbReference type="Proteomes" id="UP000266327">
    <property type="component" value="Unassembled WGS sequence"/>
</dbReference>
<dbReference type="InterPro" id="IPR007867">
    <property type="entry name" value="GMC_OxRtase_C"/>
</dbReference>
<evidence type="ECO:0000259" key="7">
    <source>
        <dbReference type="PROSITE" id="PS00623"/>
    </source>
</evidence>
<dbReference type="InterPro" id="IPR012132">
    <property type="entry name" value="GMC_OxRdtase"/>
</dbReference>
<dbReference type="RefSeq" id="WP_119786831.1">
    <property type="nucleotide sequence ID" value="NZ_QYUQ01000002.1"/>
</dbReference>
<dbReference type="GO" id="GO:0016614">
    <property type="term" value="F:oxidoreductase activity, acting on CH-OH group of donors"/>
    <property type="evidence" value="ECO:0007669"/>
    <property type="project" value="InterPro"/>
</dbReference>
<evidence type="ECO:0000256" key="3">
    <source>
        <dbReference type="ARBA" id="ARBA00022630"/>
    </source>
</evidence>
<evidence type="ECO:0000313" key="9">
    <source>
        <dbReference type="Proteomes" id="UP000266327"/>
    </source>
</evidence>
<dbReference type="Gene3D" id="3.30.560.10">
    <property type="entry name" value="Glucose Oxidase, domain 3"/>
    <property type="match status" value="1"/>
</dbReference>
<dbReference type="SUPFAM" id="SSF54373">
    <property type="entry name" value="FAD-linked reductases, C-terminal domain"/>
    <property type="match status" value="1"/>
</dbReference>
<dbReference type="Gene3D" id="3.50.50.60">
    <property type="entry name" value="FAD/NAD(P)-binding domain"/>
    <property type="match status" value="1"/>
</dbReference>
<dbReference type="Pfam" id="PF00732">
    <property type="entry name" value="GMC_oxred_N"/>
    <property type="match status" value="1"/>
</dbReference>
<comment type="cofactor">
    <cofactor evidence="1 5">
        <name>FAD</name>
        <dbReference type="ChEBI" id="CHEBI:57692"/>
    </cofactor>
</comment>
<dbReference type="InterPro" id="IPR000172">
    <property type="entry name" value="GMC_OxRdtase_N"/>
</dbReference>
<dbReference type="SUPFAM" id="SSF51905">
    <property type="entry name" value="FAD/NAD(P)-binding domain"/>
    <property type="match status" value="1"/>
</dbReference>
<evidence type="ECO:0000256" key="4">
    <source>
        <dbReference type="ARBA" id="ARBA00022827"/>
    </source>
</evidence>
<dbReference type="PANTHER" id="PTHR11552:SF147">
    <property type="entry name" value="CHOLINE DEHYDROGENASE, MITOCHONDRIAL"/>
    <property type="match status" value="1"/>
</dbReference>
<dbReference type="OrthoDB" id="9785276at2"/>
<keyword evidence="3 6" id="KW-0285">Flavoprotein</keyword>
<evidence type="ECO:0000256" key="6">
    <source>
        <dbReference type="RuleBase" id="RU003968"/>
    </source>
</evidence>
<keyword evidence="4 5" id="KW-0274">FAD</keyword>
<gene>
    <name evidence="8" type="ORF">D3878_18510</name>
</gene>
<evidence type="ECO:0000256" key="1">
    <source>
        <dbReference type="ARBA" id="ARBA00001974"/>
    </source>
</evidence>